<dbReference type="KEGG" id="fcs:TRV642_1068"/>
<dbReference type="InterPro" id="IPR036388">
    <property type="entry name" value="WH-like_DNA-bd_sf"/>
</dbReference>
<evidence type="ECO:0000313" key="3">
    <source>
        <dbReference type="EMBL" id="CAI2766086.1"/>
    </source>
</evidence>
<protein>
    <submittedName>
        <fullName evidence="3">Transposase, ORF A, IS3 family</fullName>
    </submittedName>
</protein>
<gene>
    <name evidence="3" type="ORF">TRV642_1068</name>
</gene>
<evidence type="ECO:0000259" key="2">
    <source>
        <dbReference type="Pfam" id="PF13518"/>
    </source>
</evidence>
<dbReference type="Pfam" id="PF13518">
    <property type="entry name" value="HTH_28"/>
    <property type="match status" value="1"/>
</dbReference>
<dbReference type="EMBL" id="OX336425">
    <property type="protein sequence ID" value="CAI2766086.1"/>
    <property type="molecule type" value="Genomic_DNA"/>
</dbReference>
<proteinExistence type="predicted"/>
<evidence type="ECO:0000256" key="1">
    <source>
        <dbReference type="SAM" id="Coils"/>
    </source>
</evidence>
<dbReference type="Proteomes" id="UP001152749">
    <property type="component" value="Chromosome"/>
</dbReference>
<dbReference type="AlphaFoldDB" id="A0A9W4TFQ0"/>
<sequence>MEVPQEIRYVKRTQKDYSMSFKLQVVQEIERGELTATEATKQYGIQCKSTVVQWLRKFGNFDWENQTSMKMAKTPEQKIMELEAQVKLLEKQKALLERQAFVADKKAILFDMMIDLAEKECHIDIRKNSVPEQSPISKKENNKQ</sequence>
<dbReference type="SUPFAM" id="SSF46689">
    <property type="entry name" value="Homeodomain-like"/>
    <property type="match status" value="1"/>
</dbReference>
<feature type="coiled-coil region" evidence="1">
    <location>
        <begin position="72"/>
        <end position="99"/>
    </location>
</feature>
<feature type="domain" description="Insertion element IS150 protein InsJ-like helix-turn-helix" evidence="2">
    <location>
        <begin position="21"/>
        <end position="60"/>
    </location>
</feature>
<dbReference type="Gene3D" id="1.10.10.10">
    <property type="entry name" value="Winged helix-like DNA-binding domain superfamily/Winged helix DNA-binding domain"/>
    <property type="match status" value="1"/>
</dbReference>
<keyword evidence="1" id="KW-0175">Coiled coil</keyword>
<dbReference type="InterPro" id="IPR055247">
    <property type="entry name" value="InsJ-like_HTH"/>
</dbReference>
<accession>A0A9W4TFQ0</accession>
<organism evidence="3 4">
    <name type="scientific">Flavobacterium collinsii</name>
    <dbReference type="NCBI Taxonomy" id="1114861"/>
    <lineage>
        <taxon>Bacteria</taxon>
        <taxon>Pseudomonadati</taxon>
        <taxon>Bacteroidota</taxon>
        <taxon>Flavobacteriia</taxon>
        <taxon>Flavobacteriales</taxon>
        <taxon>Flavobacteriaceae</taxon>
        <taxon>Flavobacterium</taxon>
    </lineage>
</organism>
<evidence type="ECO:0000313" key="4">
    <source>
        <dbReference type="Proteomes" id="UP001152749"/>
    </source>
</evidence>
<reference evidence="3" key="1">
    <citation type="submission" date="2022-09" db="EMBL/GenBank/DDBJ databases">
        <authorList>
            <person name="Duchaud E."/>
        </authorList>
    </citation>
    <scope>NUCLEOTIDE SEQUENCE</scope>
    <source>
        <strain evidence="3">TRV642</strain>
    </source>
</reference>
<dbReference type="RefSeq" id="WP_263362320.1">
    <property type="nucleotide sequence ID" value="NZ_OX336425.1"/>
</dbReference>
<name>A0A9W4TFQ0_9FLAO</name>
<dbReference type="InterPro" id="IPR009057">
    <property type="entry name" value="Homeodomain-like_sf"/>
</dbReference>